<evidence type="ECO:0000256" key="6">
    <source>
        <dbReference type="PROSITE-ProRule" id="PRU00076"/>
    </source>
</evidence>
<keyword evidence="4" id="KW-0325">Glycoprotein</keyword>
<keyword evidence="7" id="KW-1133">Transmembrane helix</keyword>
<reference evidence="10 11" key="2">
    <citation type="journal article" date="2019" name="G3 (Bethesda)">
        <title>Hybrid Assembly of the Genome of the Entomopathogenic Nematode Steinernema carpocapsae Identifies the X-Chromosome.</title>
        <authorList>
            <person name="Serra L."/>
            <person name="Macchietto M."/>
            <person name="Macias-Munoz A."/>
            <person name="McGill C.J."/>
            <person name="Rodriguez I.M."/>
            <person name="Rodriguez B."/>
            <person name="Murad R."/>
            <person name="Mortazavi A."/>
        </authorList>
    </citation>
    <scope>NUCLEOTIDE SEQUENCE [LARGE SCALE GENOMIC DNA]</scope>
    <source>
        <strain evidence="10 11">ALL</strain>
    </source>
</reference>
<dbReference type="InterPro" id="IPR002110">
    <property type="entry name" value="Ankyrin_rpt"/>
</dbReference>
<dbReference type="Proteomes" id="UP000298663">
    <property type="component" value="Unassembled WGS sequence"/>
</dbReference>
<protein>
    <recommendedName>
        <fullName evidence="9">EGF-like domain-containing protein</fullName>
    </recommendedName>
</protein>
<evidence type="ECO:0000256" key="8">
    <source>
        <dbReference type="SAM" id="SignalP"/>
    </source>
</evidence>
<feature type="domain" description="EGF-like" evidence="9">
    <location>
        <begin position="16"/>
        <end position="56"/>
    </location>
</feature>
<dbReference type="Gene3D" id="4.10.470.20">
    <property type="match status" value="1"/>
</dbReference>
<evidence type="ECO:0000313" key="11">
    <source>
        <dbReference type="Proteomes" id="UP000298663"/>
    </source>
</evidence>
<dbReference type="PANTHER" id="PTHR24198:SF165">
    <property type="entry name" value="ANKYRIN REPEAT-CONTAINING PROTEIN-RELATED"/>
    <property type="match status" value="1"/>
</dbReference>
<dbReference type="Gene3D" id="1.25.40.20">
    <property type="entry name" value="Ankyrin repeat-containing domain"/>
    <property type="match status" value="1"/>
</dbReference>
<feature type="repeat" description="ANK" evidence="5">
    <location>
        <begin position="504"/>
        <end position="536"/>
    </location>
</feature>
<evidence type="ECO:0000256" key="1">
    <source>
        <dbReference type="ARBA" id="ARBA00022737"/>
    </source>
</evidence>
<keyword evidence="8" id="KW-0732">Signal</keyword>
<feature type="chain" id="PRO_5020323817" description="EGF-like domain-containing protein" evidence="8">
    <location>
        <begin position="18"/>
        <end position="693"/>
    </location>
</feature>
<keyword evidence="3 6" id="KW-1015">Disulfide bond</keyword>
<feature type="repeat" description="ANK" evidence="5">
    <location>
        <begin position="399"/>
        <end position="423"/>
    </location>
</feature>
<keyword evidence="7" id="KW-0472">Membrane</keyword>
<feature type="disulfide bond" evidence="6">
    <location>
        <begin position="46"/>
        <end position="55"/>
    </location>
</feature>
<feature type="transmembrane region" description="Helical" evidence="7">
    <location>
        <begin position="262"/>
        <end position="287"/>
    </location>
</feature>
<feature type="signal peptide" evidence="8">
    <location>
        <begin position="1"/>
        <end position="17"/>
    </location>
</feature>
<gene>
    <name evidence="10" type="ORF">L596_020501</name>
</gene>
<reference evidence="10 11" key="1">
    <citation type="journal article" date="2015" name="Genome Biol.">
        <title>Comparative genomics of Steinernema reveals deeply conserved gene regulatory networks.</title>
        <authorList>
            <person name="Dillman A.R."/>
            <person name="Macchietto M."/>
            <person name="Porter C.F."/>
            <person name="Rogers A."/>
            <person name="Williams B."/>
            <person name="Antoshechkin I."/>
            <person name="Lee M.M."/>
            <person name="Goodwin Z."/>
            <person name="Lu X."/>
            <person name="Lewis E.E."/>
            <person name="Goodrich-Blair H."/>
            <person name="Stock S.P."/>
            <person name="Adams B.J."/>
            <person name="Sternberg P.W."/>
            <person name="Mortazavi A."/>
        </authorList>
    </citation>
    <scope>NUCLEOTIDE SEQUENCE [LARGE SCALE GENOMIC DNA]</scope>
    <source>
        <strain evidence="10 11">ALL</strain>
    </source>
</reference>
<dbReference type="CDD" id="cd00054">
    <property type="entry name" value="EGF_CA"/>
    <property type="match status" value="1"/>
</dbReference>
<evidence type="ECO:0000256" key="5">
    <source>
        <dbReference type="PROSITE-ProRule" id="PRU00023"/>
    </source>
</evidence>
<keyword evidence="2 5" id="KW-0040">ANK repeat</keyword>
<dbReference type="PANTHER" id="PTHR24198">
    <property type="entry name" value="ANKYRIN REPEAT AND PROTEIN KINASE DOMAIN-CONTAINING PROTEIN"/>
    <property type="match status" value="1"/>
</dbReference>
<dbReference type="PROSITE" id="PS00022">
    <property type="entry name" value="EGF_1"/>
    <property type="match status" value="2"/>
</dbReference>
<dbReference type="AlphaFoldDB" id="A0A4U5MTT8"/>
<keyword evidence="7" id="KW-0812">Transmembrane</keyword>
<dbReference type="SUPFAM" id="SSF48403">
    <property type="entry name" value="Ankyrin repeat"/>
    <property type="match status" value="1"/>
</dbReference>
<dbReference type="Gene3D" id="2.10.25.10">
    <property type="entry name" value="Laminin"/>
    <property type="match status" value="1"/>
</dbReference>
<evidence type="ECO:0000256" key="4">
    <source>
        <dbReference type="ARBA" id="ARBA00023180"/>
    </source>
</evidence>
<organism evidence="10 11">
    <name type="scientific">Steinernema carpocapsae</name>
    <name type="common">Entomopathogenic nematode</name>
    <dbReference type="NCBI Taxonomy" id="34508"/>
    <lineage>
        <taxon>Eukaryota</taxon>
        <taxon>Metazoa</taxon>
        <taxon>Ecdysozoa</taxon>
        <taxon>Nematoda</taxon>
        <taxon>Chromadorea</taxon>
        <taxon>Rhabditida</taxon>
        <taxon>Tylenchina</taxon>
        <taxon>Panagrolaimomorpha</taxon>
        <taxon>Strongyloidoidea</taxon>
        <taxon>Steinernematidae</taxon>
        <taxon>Steinernema</taxon>
    </lineage>
</organism>
<dbReference type="InterPro" id="IPR036770">
    <property type="entry name" value="Ankyrin_rpt-contain_sf"/>
</dbReference>
<dbReference type="PROSITE" id="PS01186">
    <property type="entry name" value="EGF_2"/>
    <property type="match status" value="1"/>
</dbReference>
<dbReference type="Pfam" id="PF12796">
    <property type="entry name" value="Ank_2"/>
    <property type="match status" value="2"/>
</dbReference>
<accession>A0A4U5MTT8</accession>
<dbReference type="SMART" id="SM00181">
    <property type="entry name" value="EGF"/>
    <property type="match status" value="2"/>
</dbReference>
<dbReference type="Pfam" id="PF00066">
    <property type="entry name" value="Notch"/>
    <property type="match status" value="1"/>
</dbReference>
<evidence type="ECO:0000256" key="3">
    <source>
        <dbReference type="ARBA" id="ARBA00023157"/>
    </source>
</evidence>
<evidence type="ECO:0000256" key="7">
    <source>
        <dbReference type="SAM" id="Phobius"/>
    </source>
</evidence>
<dbReference type="SMART" id="SM00248">
    <property type="entry name" value="ANK"/>
    <property type="match status" value="4"/>
</dbReference>
<keyword evidence="6" id="KW-0245">EGF-like domain</keyword>
<dbReference type="EMBL" id="AZBU02000006">
    <property type="protein sequence ID" value="TKR73160.1"/>
    <property type="molecule type" value="Genomic_DNA"/>
</dbReference>
<comment type="caution">
    <text evidence="10">The sequence shown here is derived from an EMBL/GenBank/DDBJ whole genome shotgun (WGS) entry which is preliminary data.</text>
</comment>
<sequence length="693" mass="76736">MRIFAALILLCWVIVFGHLCDVNPCQNGGRCDFPVGALPGESVCYCPKGFLGKHCEINLLLGSNCSQMSCNDGICTMEDGRPKCKCPIYASGEHCEKLHTIDCLDRQLCETNAANGFCNVQCNNGDCGYDFGDCEGQIPDSIAVVISLSAKQFLRQKEVLLEILSERSGVRMKILKDSRDEEIVFGYDPEMRTTYGRVNRHSGISNYTSVKVLLEPESQLDFDQLPQLKNRILDLSDAYNLPIPAAVLQGPRPPLKLVGGPLWPFLIAAGIIACLLIAILTLILGWLGKRRKKVDEEIYGWYPGDNSETQKILNNKGVTDISTIVSAWFYSPTRNRLLADMSVSNDEESLRMRLEELTSLNVRNKDGLTAVALAVDRGFLTLLKDLLKLGANPNIADLSGQTPLHRAVVAKNLDMVKSLLNSGKIENLNAVNGKHETFLMLWAKYVHSKDIGRLLLAQGAKASFSGCSLGKIALHYAAQANNTHAIEELSEAKDAFDVNVLDAKNRTALMVACEYGNFNVCHMLLSLGADKNVKDDMKKTAAVYATENGFHDLARYTNQYERVEQMKKQVIGQERNLKPRVKIPDTNLNPVPTAFKTTCGSPSVGHNFSPEQVNHDYESIHQTPANIYATPPYASASRQSYVPPDPPLESIPKTVPVMEQSYYETPRSSQILSYPQEGYLNMLPYVQDTSTRV</sequence>
<keyword evidence="11" id="KW-1185">Reference proteome</keyword>
<dbReference type="SUPFAM" id="SSF57196">
    <property type="entry name" value="EGF/Laminin"/>
    <property type="match status" value="1"/>
</dbReference>
<dbReference type="PROSITE" id="PS50297">
    <property type="entry name" value="ANK_REP_REGION"/>
    <property type="match status" value="3"/>
</dbReference>
<dbReference type="OrthoDB" id="5826936at2759"/>
<evidence type="ECO:0000313" key="10">
    <source>
        <dbReference type="EMBL" id="TKR73160.1"/>
    </source>
</evidence>
<feature type="repeat" description="ANK" evidence="5">
    <location>
        <begin position="366"/>
        <end position="398"/>
    </location>
</feature>
<dbReference type="PROSITE" id="PS50088">
    <property type="entry name" value="ANK_REPEAT"/>
    <property type="match status" value="3"/>
</dbReference>
<dbReference type="InterPro" id="IPR000800">
    <property type="entry name" value="Notch_dom"/>
</dbReference>
<evidence type="ECO:0000256" key="2">
    <source>
        <dbReference type="ARBA" id="ARBA00023043"/>
    </source>
</evidence>
<dbReference type="PROSITE" id="PS50026">
    <property type="entry name" value="EGF_3"/>
    <property type="match status" value="1"/>
</dbReference>
<keyword evidence="1" id="KW-0677">Repeat</keyword>
<comment type="caution">
    <text evidence="6">Lacks conserved residue(s) required for the propagation of feature annotation.</text>
</comment>
<evidence type="ECO:0000259" key="9">
    <source>
        <dbReference type="PROSITE" id="PS50026"/>
    </source>
</evidence>
<dbReference type="InterPro" id="IPR000742">
    <property type="entry name" value="EGF"/>
</dbReference>
<proteinExistence type="predicted"/>
<dbReference type="STRING" id="34508.A0A4U5MTT8"/>
<name>A0A4U5MTT8_STECR</name>